<reference evidence="4" key="1">
    <citation type="submission" date="2019-07" db="EMBL/GenBank/DDBJ databases">
        <title>Annotation for the trematode Paragonimus miyazaki's.</title>
        <authorList>
            <person name="Choi Y.-J."/>
        </authorList>
    </citation>
    <scope>NUCLEOTIDE SEQUENCE</scope>
    <source>
        <strain evidence="4">Japan</strain>
    </source>
</reference>
<feature type="compositionally biased region" description="Acidic residues" evidence="2">
    <location>
        <begin position="589"/>
        <end position="602"/>
    </location>
</feature>
<feature type="coiled-coil region" evidence="1">
    <location>
        <begin position="391"/>
        <end position="445"/>
    </location>
</feature>
<comment type="caution">
    <text evidence="4">The sequence shown here is derived from an EMBL/GenBank/DDBJ whole genome shotgun (WGS) entry which is preliminary data.</text>
</comment>
<evidence type="ECO:0000259" key="3">
    <source>
        <dbReference type="PROSITE" id="PS50006"/>
    </source>
</evidence>
<evidence type="ECO:0000313" key="4">
    <source>
        <dbReference type="EMBL" id="KAF7255875.1"/>
    </source>
</evidence>
<dbReference type="AlphaFoldDB" id="A0A8S9YLX9"/>
<feature type="domain" description="FHA" evidence="3">
    <location>
        <begin position="88"/>
        <end position="153"/>
    </location>
</feature>
<protein>
    <recommendedName>
        <fullName evidence="3">FHA domain-containing protein</fullName>
    </recommendedName>
</protein>
<evidence type="ECO:0000256" key="2">
    <source>
        <dbReference type="SAM" id="MobiDB-lite"/>
    </source>
</evidence>
<evidence type="ECO:0000256" key="1">
    <source>
        <dbReference type="SAM" id="Coils"/>
    </source>
</evidence>
<dbReference type="InterPro" id="IPR008984">
    <property type="entry name" value="SMAD_FHA_dom_sf"/>
</dbReference>
<dbReference type="PROSITE" id="PS50006">
    <property type="entry name" value="FHA_DOMAIN"/>
    <property type="match status" value="1"/>
</dbReference>
<dbReference type="EMBL" id="JTDE01003589">
    <property type="protein sequence ID" value="KAF7255875.1"/>
    <property type="molecule type" value="Genomic_DNA"/>
</dbReference>
<dbReference type="Gene3D" id="2.60.200.20">
    <property type="match status" value="1"/>
</dbReference>
<feature type="compositionally biased region" description="Polar residues" evidence="2">
    <location>
        <begin position="20"/>
        <end position="30"/>
    </location>
</feature>
<dbReference type="InterPro" id="IPR005034">
    <property type="entry name" value="Dicer_dimerisation"/>
</dbReference>
<name>A0A8S9YLX9_9TREM</name>
<dbReference type="GO" id="GO:0016891">
    <property type="term" value="F:RNA endonuclease activity producing 5'-phosphomonoesters, hydrolytic mechanism"/>
    <property type="evidence" value="ECO:0007669"/>
    <property type="project" value="InterPro"/>
</dbReference>
<proteinExistence type="predicted"/>
<dbReference type="InterPro" id="IPR000253">
    <property type="entry name" value="FHA_dom"/>
</dbReference>
<feature type="region of interest" description="Disordered" evidence="2">
    <location>
        <begin position="540"/>
        <end position="634"/>
    </location>
</feature>
<dbReference type="Pfam" id="PF03368">
    <property type="entry name" value="Dicer_dimer"/>
    <property type="match status" value="1"/>
</dbReference>
<dbReference type="Proteomes" id="UP000822476">
    <property type="component" value="Unassembled WGS sequence"/>
</dbReference>
<feature type="compositionally biased region" description="Polar residues" evidence="2">
    <location>
        <begin position="553"/>
        <end position="562"/>
    </location>
</feature>
<keyword evidence="5" id="KW-1185">Reference proteome</keyword>
<feature type="compositionally biased region" description="Polar residues" evidence="2">
    <location>
        <begin position="1"/>
        <end position="12"/>
    </location>
</feature>
<feature type="compositionally biased region" description="Polar residues" evidence="2">
    <location>
        <begin position="571"/>
        <end position="584"/>
    </location>
</feature>
<dbReference type="Pfam" id="PF00498">
    <property type="entry name" value="FHA"/>
    <property type="match status" value="1"/>
</dbReference>
<sequence>MSGTSDLVTSQADPEPEPSPVTTNEPVEQSVEKCSTANLYRPPAWASVCPTSAGYYLEVIKNGIPLPECTVHLSGPDLLETGMELSFCLIGRQPQQFYAPYNDLHGHRLHAVLQYGRPPSAIAKTSATQIDSPGWYIQDLDSTHGTYINKRRLPPGRFVRIHVGYVMRFGGSTRLHLLHGPDDDVEKESNQSWTELKQAHLARQLAVKNVRSTTDSSSSNVDLGCDWGLSAEDADVNTPSFLAAINGAACLSHENLYQDDPKRALKAYFEREGIEPAPEYEFVEAAFGKQHCKIELPLSSGTVTAEAVVTGKRKEAIAACALEACRLLDRLGEFDPNKDNSSSGKRVRSKAYWEENDYYSSDEDTFIDRTGQVERKRLGRIRQLGVQGPDVEEAEKQAAEFTRNSRSLMLKRLDSASLMTVLTKLEEVGEQIVSLEDKLEEIDKAFAPQMANPSELDELEAYMNALKSGAPTRKERMKLKSQLFTLRQMEMRLFQQAGLPQLRRHAAALTQNDESGLDRLSSNGRIRRTDAAAAVRAAKRRLESDSEAGILSATENRPTNTRLKIDEIKRSLQSHSKVQRTNDAPSLDEPFEVEEDDNEDEDAHQSKLSDAPSPSLRINTSRTADPKQPQSPPVQALIRVHTGTESIVSSSDSTKSAVQKVHVAERPTPLIDQQLDKPDADSICSSDHIARVPTGGCKPRSKNIECVHNGSTQNEDVVNSKRSRMPRPQLPAEPIDVYHQADPDYVTWIPPPDQQGDGITALNAKFGY</sequence>
<keyword evidence="1" id="KW-0175">Coiled coil</keyword>
<dbReference type="CDD" id="cd19856">
    <property type="entry name" value="DSRM_Kanadaptin"/>
    <property type="match status" value="1"/>
</dbReference>
<evidence type="ECO:0000313" key="5">
    <source>
        <dbReference type="Proteomes" id="UP000822476"/>
    </source>
</evidence>
<accession>A0A8S9YLX9</accession>
<dbReference type="InterPro" id="IPR050923">
    <property type="entry name" value="Cell_Proc_Reg/RNA_Proc"/>
</dbReference>
<organism evidence="4 5">
    <name type="scientific">Paragonimus skrjabini miyazakii</name>
    <dbReference type="NCBI Taxonomy" id="59628"/>
    <lineage>
        <taxon>Eukaryota</taxon>
        <taxon>Metazoa</taxon>
        <taxon>Spiralia</taxon>
        <taxon>Lophotrochozoa</taxon>
        <taxon>Platyhelminthes</taxon>
        <taxon>Trematoda</taxon>
        <taxon>Digenea</taxon>
        <taxon>Plagiorchiida</taxon>
        <taxon>Troglotremata</taxon>
        <taxon>Troglotrematidae</taxon>
        <taxon>Paragonimus</taxon>
    </lineage>
</organism>
<dbReference type="PANTHER" id="PTHR23308">
    <property type="entry name" value="NUCLEAR INHIBITOR OF PROTEIN PHOSPHATASE-1"/>
    <property type="match status" value="1"/>
</dbReference>
<gene>
    <name evidence="4" type="ORF">EG68_06857</name>
</gene>
<dbReference type="OrthoDB" id="433755at2759"/>
<dbReference type="SUPFAM" id="SSF49879">
    <property type="entry name" value="SMAD/FHA domain"/>
    <property type="match status" value="1"/>
</dbReference>
<feature type="region of interest" description="Disordered" evidence="2">
    <location>
        <begin position="1"/>
        <end position="30"/>
    </location>
</feature>